<sequence>MLKKITESRWLYVVLSVLMSVLLWGFVINELNPDQPKTIYNIPITFTGTDVLETRHLIISEGADQTMNLDVRAKLDVLSKLSRENITVKVDVSKITEPGEQRLMTQISYPPNVQSGSVSIESDLADLYVSVTFAKSEAKEIPVKAEFVGSVAEDYQLGDITVTPSTISISGQQELVDQVVYAKVTLTQQDLDATYTGDLPFVYIGTDGKELTGLDVTSSVDTIHVTYPVVKVVNVPLAVDVVYGGGITAENLENYVDIDIQPKSISVSGEEDVLAELSQLYVGQIDLTKIVTNEKYTFPLDVGQELTNESGITEVTVQVTIKGLVTREFGVDNIQLINIPEGYAAEAVTKSRTIIVRGPEAAVEAVFKSQLRIVVDVSAGIPAAAVGRFDIPAKIYLDGSSDVGVVGTYNISVSLSR</sequence>
<dbReference type="EMBL" id="FLUN01000001">
    <property type="protein sequence ID" value="SBW04515.1"/>
    <property type="molecule type" value="Genomic_DNA"/>
</dbReference>
<feature type="transmembrane region" description="Helical" evidence="1">
    <location>
        <begin position="9"/>
        <end position="27"/>
    </location>
</feature>
<evidence type="ECO:0000256" key="1">
    <source>
        <dbReference type="SAM" id="Phobius"/>
    </source>
</evidence>
<name>A0A212JZ34_9FIRM</name>
<keyword evidence="1" id="KW-0812">Transmembrane</keyword>
<organism evidence="2">
    <name type="scientific">uncultured Eubacteriales bacterium</name>
    <dbReference type="NCBI Taxonomy" id="172733"/>
    <lineage>
        <taxon>Bacteria</taxon>
        <taxon>Bacillati</taxon>
        <taxon>Bacillota</taxon>
        <taxon>Clostridia</taxon>
        <taxon>Eubacteriales</taxon>
        <taxon>environmental samples</taxon>
    </lineage>
</organism>
<protein>
    <submittedName>
        <fullName evidence="2">YbbR-like protein</fullName>
    </submittedName>
</protein>
<keyword evidence="1" id="KW-0472">Membrane</keyword>
<dbReference type="Gene3D" id="2.170.120.40">
    <property type="entry name" value="YbbR-like domain"/>
    <property type="match status" value="2"/>
</dbReference>
<reference evidence="2" key="1">
    <citation type="submission" date="2016-04" db="EMBL/GenBank/DDBJ databases">
        <authorList>
            <person name="Evans L.H."/>
            <person name="Alamgir A."/>
            <person name="Owens N."/>
            <person name="Weber N.D."/>
            <person name="Virtaneva K."/>
            <person name="Barbian K."/>
            <person name="Babar A."/>
            <person name="Rosenke K."/>
        </authorList>
    </citation>
    <scope>NUCLEOTIDE SEQUENCE</scope>
    <source>
        <strain evidence="2">86</strain>
    </source>
</reference>
<dbReference type="PANTHER" id="PTHR37804">
    <property type="entry name" value="CDAA REGULATORY PROTEIN CDAR"/>
    <property type="match status" value="1"/>
</dbReference>
<dbReference type="InterPro" id="IPR053154">
    <property type="entry name" value="c-di-AMP_regulator"/>
</dbReference>
<dbReference type="InterPro" id="IPR012505">
    <property type="entry name" value="YbbR"/>
</dbReference>
<dbReference type="AlphaFoldDB" id="A0A212JZ34"/>
<evidence type="ECO:0000313" key="2">
    <source>
        <dbReference type="EMBL" id="SBW04515.1"/>
    </source>
</evidence>
<dbReference type="Gene3D" id="2.170.120.30">
    <property type="match status" value="2"/>
</dbReference>
<accession>A0A212JZ34</accession>
<keyword evidence="1" id="KW-1133">Transmembrane helix</keyword>
<gene>
    <name evidence="2" type="ORF">KL86CLO1_11915</name>
</gene>
<dbReference type="Pfam" id="PF07949">
    <property type="entry name" value="YbbR"/>
    <property type="match status" value="1"/>
</dbReference>
<dbReference type="PANTHER" id="PTHR37804:SF1">
    <property type="entry name" value="CDAA REGULATORY PROTEIN CDAR"/>
    <property type="match status" value="1"/>
</dbReference>
<proteinExistence type="predicted"/>